<comment type="caution">
    <text evidence="3">The sequence shown here is derived from an EMBL/GenBank/DDBJ whole genome shotgun (WGS) entry which is preliminary data.</text>
</comment>
<proteinExistence type="predicted"/>
<dbReference type="InterPro" id="IPR013113">
    <property type="entry name" value="SIP_FAD-bd"/>
</dbReference>
<evidence type="ECO:0000259" key="2">
    <source>
        <dbReference type="PROSITE" id="PS51384"/>
    </source>
</evidence>
<feature type="region of interest" description="Disordered" evidence="1">
    <location>
        <begin position="62"/>
        <end position="85"/>
    </location>
</feature>
<dbReference type="GO" id="GO:0016491">
    <property type="term" value="F:oxidoreductase activity"/>
    <property type="evidence" value="ECO:0007669"/>
    <property type="project" value="InterPro"/>
</dbReference>
<dbReference type="Gene3D" id="2.40.30.10">
    <property type="entry name" value="Translation factors"/>
    <property type="match status" value="1"/>
</dbReference>
<feature type="domain" description="FAD-binding FR-type" evidence="2">
    <location>
        <begin position="17"/>
        <end position="141"/>
    </location>
</feature>
<gene>
    <name evidence="3" type="ORF">LP52_09365</name>
</gene>
<dbReference type="CDD" id="cd06193">
    <property type="entry name" value="siderophore_interacting"/>
    <property type="match status" value="1"/>
</dbReference>
<keyword evidence="4" id="KW-1185">Reference proteome</keyword>
<reference evidence="4" key="1">
    <citation type="journal article" date="2015" name="Chem. Biol.">
        <title>Structure, bioactivity, and resistance mechanism of streptomonomicin, an unusual lasso Peptide from an understudied halophilic actinomycete.</title>
        <authorList>
            <person name="Metelev M."/>
            <person name="Tietz J.I."/>
            <person name="Melby J.O."/>
            <person name="Blair P.M."/>
            <person name="Zhu L."/>
            <person name="Livnat I."/>
            <person name="Severinov K."/>
            <person name="Mitchell D.A."/>
        </authorList>
    </citation>
    <scope>NUCLEOTIDE SEQUENCE [LARGE SCALE GENOMIC DNA]</scope>
    <source>
        <strain evidence="4">YIM 90003</strain>
    </source>
</reference>
<evidence type="ECO:0000313" key="4">
    <source>
        <dbReference type="Proteomes" id="UP000031675"/>
    </source>
</evidence>
<sequence>MASVREEIRRLSKQGRRLDCQVRIESMAAVSDGFTRVVVAGEELAAYRDERPADAFKLLLPAGGRGTPALPQRGEGGPASRPRETRPPVFRAFTVRHFDRLRCRITFDALRHEGFTRRWLRRASVGDTIGLAGMRCEFHQDAGADRHLLIGDSSALPAIAGIIESLSEVPATVYVAAEHDSDMRLLPRREHVTVHRVVGGSPTGAGSLLEQAVRAGERPGGRIQAWLAAEAGVMRELRRFLLGELGVARTDLHSAAYWKSGLDSTRLDEAALRRYERVVADGADPADPDTRDDVELRV</sequence>
<dbReference type="PANTHER" id="PTHR30157">
    <property type="entry name" value="FERRIC REDUCTASE, NADPH-DEPENDENT"/>
    <property type="match status" value="1"/>
</dbReference>
<dbReference type="PANTHER" id="PTHR30157:SF0">
    <property type="entry name" value="NADPH-DEPENDENT FERRIC-CHELATE REDUCTASE"/>
    <property type="match status" value="1"/>
</dbReference>
<protein>
    <recommendedName>
        <fullName evidence="2">FAD-binding FR-type domain-containing protein</fullName>
    </recommendedName>
</protein>
<dbReference type="InterPro" id="IPR017927">
    <property type="entry name" value="FAD-bd_FR_type"/>
</dbReference>
<dbReference type="PROSITE" id="PS51384">
    <property type="entry name" value="FAD_FR"/>
    <property type="match status" value="1"/>
</dbReference>
<dbReference type="Gene3D" id="3.40.50.80">
    <property type="entry name" value="Nucleotide-binding domain of ferredoxin-NADP reductase (FNR) module"/>
    <property type="match status" value="1"/>
</dbReference>
<dbReference type="InterPro" id="IPR007037">
    <property type="entry name" value="SIP_rossman_dom"/>
</dbReference>
<dbReference type="Proteomes" id="UP000031675">
    <property type="component" value="Unassembled WGS sequence"/>
</dbReference>
<dbReference type="AlphaFoldDB" id="A0A0C2JCG7"/>
<accession>A0A0C2JCG7</accession>
<dbReference type="STRING" id="183763.LP52_09365"/>
<dbReference type="InterPro" id="IPR039374">
    <property type="entry name" value="SIP_fam"/>
</dbReference>
<evidence type="ECO:0000313" key="3">
    <source>
        <dbReference type="EMBL" id="KIH99116.1"/>
    </source>
</evidence>
<organism evidence="3 4">
    <name type="scientific">Streptomonospora alba</name>
    <dbReference type="NCBI Taxonomy" id="183763"/>
    <lineage>
        <taxon>Bacteria</taxon>
        <taxon>Bacillati</taxon>
        <taxon>Actinomycetota</taxon>
        <taxon>Actinomycetes</taxon>
        <taxon>Streptosporangiales</taxon>
        <taxon>Nocardiopsidaceae</taxon>
        <taxon>Streptomonospora</taxon>
    </lineage>
</organism>
<dbReference type="EMBL" id="JROO01000016">
    <property type="protein sequence ID" value="KIH99116.1"/>
    <property type="molecule type" value="Genomic_DNA"/>
</dbReference>
<name>A0A0C2JCG7_9ACTN</name>
<dbReference type="Pfam" id="PF08021">
    <property type="entry name" value="FAD_binding_9"/>
    <property type="match status" value="1"/>
</dbReference>
<dbReference type="InterPro" id="IPR039261">
    <property type="entry name" value="FNR_nucleotide-bd"/>
</dbReference>
<evidence type="ECO:0000256" key="1">
    <source>
        <dbReference type="SAM" id="MobiDB-lite"/>
    </source>
</evidence>
<dbReference type="Pfam" id="PF04954">
    <property type="entry name" value="SIP"/>
    <property type="match status" value="1"/>
</dbReference>